<evidence type="ECO:0000313" key="12">
    <source>
        <dbReference type="Proteomes" id="UP001479436"/>
    </source>
</evidence>
<evidence type="ECO:0000256" key="9">
    <source>
        <dbReference type="ARBA" id="ARBA00029602"/>
    </source>
</evidence>
<dbReference type="InterPro" id="IPR012721">
    <property type="entry name" value="Chap_CCT_theta"/>
</dbReference>
<dbReference type="NCBIfam" id="NF041083">
    <property type="entry name" value="thermosome_beta"/>
    <property type="match status" value="1"/>
</dbReference>
<evidence type="ECO:0000256" key="1">
    <source>
        <dbReference type="ARBA" id="ARBA00002912"/>
    </source>
</evidence>
<comment type="similarity">
    <text evidence="3 10">Belongs to the TCP-1 chaperonin family.</text>
</comment>
<evidence type="ECO:0000256" key="3">
    <source>
        <dbReference type="ARBA" id="ARBA00008020"/>
    </source>
</evidence>
<dbReference type="SUPFAM" id="SSF52029">
    <property type="entry name" value="GroEL apical domain-like"/>
    <property type="match status" value="1"/>
</dbReference>
<gene>
    <name evidence="11" type="primary">CCT8</name>
    <name evidence="11" type="ORF">K7432_008140</name>
</gene>
<dbReference type="EMBL" id="JASJQH010007313">
    <property type="protein sequence ID" value="KAK9710928.1"/>
    <property type="molecule type" value="Genomic_DNA"/>
</dbReference>
<dbReference type="InterPro" id="IPR053374">
    <property type="entry name" value="TCP-1_chaperonin"/>
</dbReference>
<keyword evidence="7 10" id="KW-0067">ATP-binding</keyword>
<dbReference type="CDD" id="cd03341">
    <property type="entry name" value="TCP1_theta"/>
    <property type="match status" value="1"/>
</dbReference>
<comment type="subcellular location">
    <subcellularLocation>
        <location evidence="2">Cytoplasm</location>
    </subcellularLocation>
</comment>
<dbReference type="InterPro" id="IPR017998">
    <property type="entry name" value="Chaperone_TCP-1"/>
</dbReference>
<comment type="function">
    <text evidence="1">Molecular chaperone; assists the folding of proteins upon ATP hydrolysis.</text>
</comment>
<keyword evidence="5" id="KW-0963">Cytoplasm</keyword>
<accession>A0ABR2VZ20</accession>
<evidence type="ECO:0000256" key="5">
    <source>
        <dbReference type="ARBA" id="ARBA00022490"/>
    </source>
</evidence>
<dbReference type="Gene3D" id="3.50.7.10">
    <property type="entry name" value="GroEL"/>
    <property type="match status" value="1"/>
</dbReference>
<dbReference type="InterPro" id="IPR002194">
    <property type="entry name" value="Chaperonin_TCP-1_CS"/>
</dbReference>
<evidence type="ECO:0000256" key="7">
    <source>
        <dbReference type="ARBA" id="ARBA00022840"/>
    </source>
</evidence>
<evidence type="ECO:0000256" key="4">
    <source>
        <dbReference type="ARBA" id="ARBA00011381"/>
    </source>
</evidence>
<dbReference type="PROSITE" id="PS00751">
    <property type="entry name" value="TCP1_2"/>
    <property type="match status" value="1"/>
</dbReference>
<sequence>MALRLPKPMMPQLFKDGYKHLQGVEEAVLRNITAASELSEITRTSLGPNGRNKMVVNHLEKLFVTNDAATIIRELEVVHPAAKLLVMSSQQQEQELGDGTNLVVIFAGELLKKAEYLLRMGLHPSEIVQGYEIASKKALEFLDELSVYEIKDLKNKQEIVKSVQTSIAAKQYGYEDLLSDLVADAALTIMPTNLSHFNVDNVRVVKIMGGSIYDSKVVKGMVFGREAEGNIHKVQKAKVAVFSCPIDVARTESKGTVLIKNADDMLNFSKGEEAALDKQIKEIADAGVKVIVTGGTFGDLALHFINRYEMMAVKVPSKFDLRRLCRVTGASAMTRLGAPMAEEMGFCDIVETVEIGSDRVVVFRQDEEKTKTVTIVIRGATQNQMDDIERAIDDGVNIIKAMTKDGRLVPGAGATEMELIKRLMSFGEKTPGLNQHAIKKFAEALEVIPRTLAENAGMDATSVLSKLYSAHHNGQTNAGVNVEEDQNPVIDATEAGILDVLSVKHWALRLGTSAALTVLNVDQIIMSKPAGGPKPPAQKTNWDED</sequence>
<dbReference type="SUPFAM" id="SSF54849">
    <property type="entry name" value="GroEL-intermediate domain like"/>
    <property type="match status" value="1"/>
</dbReference>
<dbReference type="InterPro" id="IPR027410">
    <property type="entry name" value="TCP-1-like_intermed_sf"/>
</dbReference>
<keyword evidence="6 10" id="KW-0547">Nucleotide-binding</keyword>
<evidence type="ECO:0000256" key="6">
    <source>
        <dbReference type="ARBA" id="ARBA00022741"/>
    </source>
</evidence>
<dbReference type="NCBIfam" id="TIGR02346">
    <property type="entry name" value="chap_CCT_theta"/>
    <property type="match status" value="1"/>
</dbReference>
<dbReference type="Proteomes" id="UP001479436">
    <property type="component" value="Unassembled WGS sequence"/>
</dbReference>
<dbReference type="Gene3D" id="3.30.260.10">
    <property type="entry name" value="TCP-1-like chaperonin intermediate domain"/>
    <property type="match status" value="1"/>
</dbReference>
<name>A0ABR2VZ20_9FUNG</name>
<dbReference type="PROSITE" id="PS00995">
    <property type="entry name" value="TCP1_3"/>
    <property type="match status" value="1"/>
</dbReference>
<reference evidence="11 12" key="1">
    <citation type="submission" date="2023-04" db="EMBL/GenBank/DDBJ databases">
        <title>Genome of Basidiobolus ranarum AG-B5.</title>
        <authorList>
            <person name="Stajich J.E."/>
            <person name="Carter-House D."/>
            <person name="Gryganskyi A."/>
        </authorList>
    </citation>
    <scope>NUCLEOTIDE SEQUENCE [LARGE SCALE GENOMIC DNA]</scope>
    <source>
        <strain evidence="11 12">AG-B5</strain>
    </source>
</reference>
<evidence type="ECO:0000256" key="10">
    <source>
        <dbReference type="RuleBase" id="RU004187"/>
    </source>
</evidence>
<dbReference type="PROSITE" id="PS00750">
    <property type="entry name" value="TCP1_1"/>
    <property type="match status" value="1"/>
</dbReference>
<protein>
    <recommendedName>
        <fullName evidence="9">CCT-theta</fullName>
    </recommendedName>
</protein>
<comment type="subunit">
    <text evidence="4">Component of the T-complex protein 1 (TCP1) complex.</text>
</comment>
<dbReference type="Pfam" id="PF00118">
    <property type="entry name" value="Cpn60_TCP1"/>
    <property type="match status" value="1"/>
</dbReference>
<dbReference type="PRINTS" id="PR00304">
    <property type="entry name" value="TCOMPLEXTCP1"/>
</dbReference>
<organism evidence="11 12">
    <name type="scientific">Basidiobolus ranarum</name>
    <dbReference type="NCBI Taxonomy" id="34480"/>
    <lineage>
        <taxon>Eukaryota</taxon>
        <taxon>Fungi</taxon>
        <taxon>Fungi incertae sedis</taxon>
        <taxon>Zoopagomycota</taxon>
        <taxon>Entomophthoromycotina</taxon>
        <taxon>Basidiobolomycetes</taxon>
        <taxon>Basidiobolales</taxon>
        <taxon>Basidiobolaceae</taxon>
        <taxon>Basidiobolus</taxon>
    </lineage>
</organism>
<dbReference type="InterPro" id="IPR027413">
    <property type="entry name" value="GROEL-like_equatorial_sf"/>
</dbReference>
<dbReference type="InterPro" id="IPR027409">
    <property type="entry name" value="GroEL-like_apical_dom_sf"/>
</dbReference>
<proteinExistence type="inferred from homology"/>
<evidence type="ECO:0000256" key="2">
    <source>
        <dbReference type="ARBA" id="ARBA00004496"/>
    </source>
</evidence>
<keyword evidence="8 10" id="KW-0143">Chaperone</keyword>
<dbReference type="InterPro" id="IPR002423">
    <property type="entry name" value="Cpn60/GroEL/TCP-1"/>
</dbReference>
<keyword evidence="12" id="KW-1185">Reference proteome</keyword>
<dbReference type="SUPFAM" id="SSF48592">
    <property type="entry name" value="GroEL equatorial domain-like"/>
    <property type="match status" value="1"/>
</dbReference>
<evidence type="ECO:0000313" key="11">
    <source>
        <dbReference type="EMBL" id="KAK9710928.1"/>
    </source>
</evidence>
<evidence type="ECO:0000256" key="8">
    <source>
        <dbReference type="ARBA" id="ARBA00023186"/>
    </source>
</evidence>
<dbReference type="PANTHER" id="PTHR11353">
    <property type="entry name" value="CHAPERONIN"/>
    <property type="match status" value="1"/>
</dbReference>
<dbReference type="Gene3D" id="1.10.560.10">
    <property type="entry name" value="GroEL-like equatorial domain"/>
    <property type="match status" value="1"/>
</dbReference>
<comment type="caution">
    <text evidence="11">The sequence shown here is derived from an EMBL/GenBank/DDBJ whole genome shotgun (WGS) entry which is preliminary data.</text>
</comment>